<name>A0A4R3NQS0_9GAMM</name>
<proteinExistence type="predicted"/>
<dbReference type="Pfam" id="PF15970">
    <property type="entry name" value="HicB-like_2"/>
    <property type="match status" value="1"/>
</dbReference>
<organism evidence="2 3">
    <name type="scientific">Providencia alcalifaciens</name>
    <dbReference type="NCBI Taxonomy" id="126385"/>
    <lineage>
        <taxon>Bacteria</taxon>
        <taxon>Pseudomonadati</taxon>
        <taxon>Pseudomonadota</taxon>
        <taxon>Gammaproteobacteria</taxon>
        <taxon>Enterobacterales</taxon>
        <taxon>Morganellaceae</taxon>
        <taxon>Providencia</taxon>
    </lineage>
</organism>
<gene>
    <name evidence="2" type="ORF">EC835_101386</name>
</gene>
<dbReference type="InterPro" id="IPR031807">
    <property type="entry name" value="HicB-like"/>
</dbReference>
<dbReference type="EMBL" id="SMAS01000001">
    <property type="protein sequence ID" value="TCT38382.1"/>
    <property type="molecule type" value="Genomic_DNA"/>
</dbReference>
<dbReference type="AlphaFoldDB" id="A0A4R3NQS0"/>
<sequence length="143" mass="15955">MFNYLATVEFVEDEGVYEINFCDFPDIQGVTYCAEDVELEAQETLLATLSELITLRNPIPLPQNSVTDAFAIHLPVLSCLKIALHNAILETQTPRSKLARTLNISAQQIERLLDLQYASKIEALEQALFVVGYDVKVTVSPIV</sequence>
<feature type="domain" description="HicB-like antitoxin of toxin-antitoxin system" evidence="1">
    <location>
        <begin position="6"/>
        <end position="81"/>
    </location>
</feature>
<dbReference type="Proteomes" id="UP000295055">
    <property type="component" value="Unassembled WGS sequence"/>
</dbReference>
<evidence type="ECO:0000313" key="3">
    <source>
        <dbReference type="Proteomes" id="UP000295055"/>
    </source>
</evidence>
<comment type="caution">
    <text evidence="2">The sequence shown here is derived from an EMBL/GenBank/DDBJ whole genome shotgun (WGS) entry which is preliminary data.</text>
</comment>
<dbReference type="OrthoDB" id="5772151at2"/>
<evidence type="ECO:0000259" key="1">
    <source>
        <dbReference type="Pfam" id="PF15970"/>
    </source>
</evidence>
<accession>A0A4R3NQS0</accession>
<reference evidence="2 3" key="1">
    <citation type="submission" date="2019-03" db="EMBL/GenBank/DDBJ databases">
        <title>Genomic analyses of the natural microbiome of Caenorhabditis elegans.</title>
        <authorList>
            <person name="Samuel B."/>
        </authorList>
    </citation>
    <scope>NUCLEOTIDE SEQUENCE [LARGE SCALE GENOMIC DNA]</scope>
    <source>
        <strain evidence="2 3">JUb102</strain>
    </source>
</reference>
<dbReference type="RefSeq" id="WP_132494637.1">
    <property type="nucleotide sequence ID" value="NZ_JAWIZF010000601.1"/>
</dbReference>
<protein>
    <submittedName>
        <fullName evidence="2">Antitoxin HicB</fullName>
    </submittedName>
</protein>
<evidence type="ECO:0000313" key="2">
    <source>
        <dbReference type="EMBL" id="TCT38382.1"/>
    </source>
</evidence>